<evidence type="ECO:0008006" key="8">
    <source>
        <dbReference type="Google" id="ProtNLM"/>
    </source>
</evidence>
<reference evidence="6 7" key="1">
    <citation type="journal article" date="2015" name="Antonie Van Leeuwenhoek">
        <title>Pseudooceanicola atlanticus gen. nov. sp. nov., isolated from surface seawater of the Atlantic Ocean and reclassification of Oceanicola batsensis, Oceanicola marinus, Oceanicola nitratireducens, Oceanicola nanhaiensis, Oceanicola antarcticus and Oceanicola flagellatus, as Pseudooceanicola batsensis comb. nov., Pseudooceanicola marinus comb. nov., Pseudooceanicola nitratireducens comb. nov., Pseudooceanicola nanhaiensis comb. nov., Pseudooceanicola antarcticus comb. nov., and Pseudooceanicola flagellatus comb. nov.</title>
        <authorList>
            <person name="Lai Q."/>
            <person name="Li G."/>
            <person name="Liu X."/>
            <person name="Du Y."/>
            <person name="Sun F."/>
            <person name="Shao Z."/>
        </authorList>
    </citation>
    <scope>NUCLEOTIDE SEQUENCE [LARGE SCALE GENOMIC DNA]</scope>
    <source>
        <strain evidence="6 7">22II-s11g</strain>
    </source>
</reference>
<dbReference type="GO" id="GO:0012505">
    <property type="term" value="C:endomembrane system"/>
    <property type="evidence" value="ECO:0007669"/>
    <property type="project" value="UniProtKB-SubCell"/>
</dbReference>
<comment type="subcellular location">
    <subcellularLocation>
        <location evidence="1">Endomembrane system</location>
        <topology evidence="1">Multi-pass membrane protein</topology>
    </subcellularLocation>
</comment>
<protein>
    <recommendedName>
        <fullName evidence="8">Methyltransferase</fullName>
    </recommendedName>
</protein>
<dbReference type="eggNOG" id="COG2020">
    <property type="taxonomic scope" value="Bacteria"/>
</dbReference>
<dbReference type="Gene3D" id="1.20.120.1630">
    <property type="match status" value="1"/>
</dbReference>
<evidence type="ECO:0000256" key="4">
    <source>
        <dbReference type="ARBA" id="ARBA00023136"/>
    </source>
</evidence>
<dbReference type="EMBL" id="AQQX01000031">
    <property type="protein sequence ID" value="KGM46576.1"/>
    <property type="molecule type" value="Genomic_DNA"/>
</dbReference>
<keyword evidence="2 5" id="KW-0812">Transmembrane</keyword>
<evidence type="ECO:0000313" key="6">
    <source>
        <dbReference type="EMBL" id="KGM46576.1"/>
    </source>
</evidence>
<dbReference type="InterPro" id="IPR007318">
    <property type="entry name" value="Phopholipid_MeTrfase"/>
</dbReference>
<keyword evidence="3 5" id="KW-1133">Transmembrane helix</keyword>
<gene>
    <name evidence="6" type="ORF">ATO9_23010</name>
</gene>
<evidence type="ECO:0000256" key="2">
    <source>
        <dbReference type="ARBA" id="ARBA00022692"/>
    </source>
</evidence>
<name>A0A0A0E6B9_9RHOB</name>
<feature type="transmembrane region" description="Helical" evidence="5">
    <location>
        <begin position="43"/>
        <end position="65"/>
    </location>
</feature>
<evidence type="ECO:0000256" key="1">
    <source>
        <dbReference type="ARBA" id="ARBA00004127"/>
    </source>
</evidence>
<keyword evidence="4 5" id="KW-0472">Membrane</keyword>
<comment type="caution">
    <text evidence="6">The sequence shown here is derived from an EMBL/GenBank/DDBJ whole genome shotgun (WGS) entry which is preliminary data.</text>
</comment>
<dbReference type="STRING" id="1461694.ATO9_23010"/>
<feature type="transmembrane region" description="Helical" evidence="5">
    <location>
        <begin position="129"/>
        <end position="157"/>
    </location>
</feature>
<dbReference type="AlphaFoldDB" id="A0A0A0E6B9"/>
<dbReference type="RefSeq" id="WP_043754909.1">
    <property type="nucleotide sequence ID" value="NZ_AQQX01000031.1"/>
</dbReference>
<dbReference type="Proteomes" id="UP000030004">
    <property type="component" value="Unassembled WGS sequence"/>
</dbReference>
<proteinExistence type="predicted"/>
<accession>A0A0A0E6B9</accession>
<sequence length="182" mass="20105">MSAVLVIIGFLIAAATLGALVWSIVYPARRIWPPKTYSAWTPVVVWVPTFALFGTLIALGVIGWGQMVLPAWLRYGLGIPIVVLSNVVVWSAVNRFGIAQTGGAEGTLKTNGLYRYSRNPQYVADAFMVFGWLVLSASPIALVVGILAIAVLMIAPFAEEHWLRERFGREFDNYCAKTRRYL</sequence>
<dbReference type="Pfam" id="PF04191">
    <property type="entry name" value="PEMT"/>
    <property type="match status" value="1"/>
</dbReference>
<organism evidence="6 7">
    <name type="scientific">Pseudooceanicola atlanticus</name>
    <dbReference type="NCBI Taxonomy" id="1461694"/>
    <lineage>
        <taxon>Bacteria</taxon>
        <taxon>Pseudomonadati</taxon>
        <taxon>Pseudomonadota</taxon>
        <taxon>Alphaproteobacteria</taxon>
        <taxon>Rhodobacterales</taxon>
        <taxon>Paracoccaceae</taxon>
        <taxon>Pseudooceanicola</taxon>
    </lineage>
</organism>
<evidence type="ECO:0000313" key="7">
    <source>
        <dbReference type="Proteomes" id="UP000030004"/>
    </source>
</evidence>
<feature type="transmembrane region" description="Helical" evidence="5">
    <location>
        <begin position="72"/>
        <end position="93"/>
    </location>
</feature>
<dbReference type="OrthoDB" id="9811969at2"/>
<evidence type="ECO:0000256" key="3">
    <source>
        <dbReference type="ARBA" id="ARBA00022989"/>
    </source>
</evidence>
<evidence type="ECO:0000256" key="5">
    <source>
        <dbReference type="SAM" id="Phobius"/>
    </source>
</evidence>
<keyword evidence="7" id="KW-1185">Reference proteome</keyword>